<dbReference type="PANTHER" id="PTHR11552:SF213">
    <property type="entry name" value="DEHYDROGENASE, PUTATIVE-RELATED"/>
    <property type="match status" value="1"/>
</dbReference>
<comment type="caution">
    <text evidence="12">The sequence shown here is derived from an EMBL/GenBank/DDBJ whole genome shotgun (WGS) entry which is preliminary data.</text>
</comment>
<dbReference type="Proteomes" id="UP001310890">
    <property type="component" value="Unassembled WGS sequence"/>
</dbReference>
<dbReference type="EMBL" id="JAVRRL010000032">
    <property type="protein sequence ID" value="KAK5112246.1"/>
    <property type="molecule type" value="Genomic_DNA"/>
</dbReference>
<evidence type="ECO:0000256" key="4">
    <source>
        <dbReference type="ARBA" id="ARBA00010790"/>
    </source>
</evidence>
<feature type="chain" id="PRO_5042956618" description="Glucose-methanol-choline oxidoreductase N-terminal domain-containing protein" evidence="10">
    <location>
        <begin position="18"/>
        <end position="739"/>
    </location>
</feature>
<evidence type="ECO:0000256" key="1">
    <source>
        <dbReference type="ARBA" id="ARBA00004589"/>
    </source>
</evidence>
<dbReference type="InterPro" id="IPR007867">
    <property type="entry name" value="GMC_OxRtase_C"/>
</dbReference>
<reference evidence="12" key="1">
    <citation type="submission" date="2023-08" db="EMBL/GenBank/DDBJ databases">
        <title>Black Yeasts Isolated from many extreme environments.</title>
        <authorList>
            <person name="Coleine C."/>
            <person name="Stajich J.E."/>
            <person name="Selbmann L."/>
        </authorList>
    </citation>
    <scope>NUCLEOTIDE SEQUENCE</scope>
    <source>
        <strain evidence="12">CCFEE 5401</strain>
    </source>
</reference>
<dbReference type="GO" id="GO:0016614">
    <property type="term" value="F:oxidoreductase activity, acting on CH-OH group of donors"/>
    <property type="evidence" value="ECO:0007669"/>
    <property type="project" value="InterPro"/>
</dbReference>
<dbReference type="PANTHER" id="PTHR11552">
    <property type="entry name" value="GLUCOSE-METHANOL-CHOLINE GMC OXIDOREDUCTASE"/>
    <property type="match status" value="1"/>
</dbReference>
<evidence type="ECO:0000256" key="7">
    <source>
        <dbReference type="ARBA" id="ARBA00022729"/>
    </source>
</evidence>
<dbReference type="GO" id="GO:0050660">
    <property type="term" value="F:flavin adenine dinucleotide binding"/>
    <property type="evidence" value="ECO:0007669"/>
    <property type="project" value="InterPro"/>
</dbReference>
<organism evidence="12 13">
    <name type="scientific">Meristemomyces frigidus</name>
    <dbReference type="NCBI Taxonomy" id="1508187"/>
    <lineage>
        <taxon>Eukaryota</taxon>
        <taxon>Fungi</taxon>
        <taxon>Dikarya</taxon>
        <taxon>Ascomycota</taxon>
        <taxon>Pezizomycotina</taxon>
        <taxon>Dothideomycetes</taxon>
        <taxon>Dothideomycetidae</taxon>
        <taxon>Mycosphaerellales</taxon>
        <taxon>Teratosphaeriaceae</taxon>
        <taxon>Meristemomyces</taxon>
    </lineage>
</organism>
<keyword evidence="6" id="KW-0325">Glycoprotein</keyword>
<evidence type="ECO:0000256" key="6">
    <source>
        <dbReference type="ARBA" id="ARBA00022622"/>
    </source>
</evidence>
<comment type="subcellular location">
    <subcellularLocation>
        <location evidence="1">Membrane</location>
        <topology evidence="1">Lipid-anchor</topology>
        <topology evidence="1">GPI-anchor</topology>
    </subcellularLocation>
    <subcellularLocation>
        <location evidence="2">Secreted</location>
    </subcellularLocation>
</comment>
<dbReference type="InterPro" id="IPR000172">
    <property type="entry name" value="GMC_OxRdtase_N"/>
</dbReference>
<accession>A0AAN7YG53</accession>
<dbReference type="SUPFAM" id="SSF54373">
    <property type="entry name" value="FAD-linked reductases, C-terminal domain"/>
    <property type="match status" value="1"/>
</dbReference>
<evidence type="ECO:0000313" key="12">
    <source>
        <dbReference type="EMBL" id="KAK5112246.1"/>
    </source>
</evidence>
<keyword evidence="8" id="KW-1015">Disulfide bond</keyword>
<dbReference type="Pfam" id="PF05730">
    <property type="entry name" value="CFEM"/>
    <property type="match status" value="1"/>
</dbReference>
<dbReference type="InterPro" id="IPR036188">
    <property type="entry name" value="FAD/NAD-bd_sf"/>
</dbReference>
<dbReference type="SUPFAM" id="SSF51905">
    <property type="entry name" value="FAD/NAD(P)-binding domain"/>
    <property type="match status" value="1"/>
</dbReference>
<evidence type="ECO:0000256" key="3">
    <source>
        <dbReference type="ARBA" id="ARBA00010031"/>
    </source>
</evidence>
<keyword evidence="6" id="KW-0472">Membrane</keyword>
<keyword evidence="5" id="KW-0964">Secreted</keyword>
<keyword evidence="6" id="KW-0336">GPI-anchor</keyword>
<evidence type="ECO:0000313" key="13">
    <source>
        <dbReference type="Proteomes" id="UP001310890"/>
    </source>
</evidence>
<proteinExistence type="inferred from homology"/>
<evidence type="ECO:0000256" key="10">
    <source>
        <dbReference type="SAM" id="SignalP"/>
    </source>
</evidence>
<sequence>MNFLRTLGFLLVSSAVAQDAASSSAADAQAAAALKILSSMPTCGLQCLEAAVATSPCAATDLACQLASSCSNCTMQAQIELCVVKSCTIKEALTTKNASVTLCHQPVRDESEPVCLTALTVHASVLPHARRQDNTTSEYEYIIIGSGAGGGPLASRLAIAGFKVLLIKAGDDQGESNDYRVPAWQPNAQEAPAMAWDFYERDTKTTWRKTDGSLYVGQDPPAGAEYLGILYPRSGTLGGCGSHNAMVMVYPFESDWEYIQSITGDDSWAPNNMRGYFEKLERNEYLPSSIVGHGFSGWLRTTLTPLTLVLEDQKLLSLIQGAASAMGQGLLTTLHGTVAGLGHILLGDLNNPGAGRDQTQALWQVPLSVDPKDYSRSGPRGFIIETANAVNSDGSRKYHLDLQMHTLASKVVFDTGSPPKAIGVDYLQGQSLYAADPRNAGAQGTTGYVCASKEVIISAGAFNTPQLLKLSGIGPKSELDSFGIDVIADLPGVGTNLQDRYEIGVVGEAPTDFAVLKGCTFGRLRTSGIAVVVSKKSSTQAAGTDPDLLMLGVPGDFRGYRPGYAYDSIKEHNHWTWATLKAHSHNNADTVRLRSTNPRDTPSIIFNSFDTGNTANGGDVEDLQAAYEGVQLAREMFDKLIPLDGKFHEIWPGGSNVSTETEVKQCIKDEAWGHHASCSAPIGADDDPMAVLDSKFRVRGVNGLRVVDASAFPKIPGTFIALPTYMLSEKAADVIINGL</sequence>
<evidence type="ECO:0000256" key="8">
    <source>
        <dbReference type="ARBA" id="ARBA00023157"/>
    </source>
</evidence>
<evidence type="ECO:0000256" key="2">
    <source>
        <dbReference type="ARBA" id="ARBA00004613"/>
    </source>
</evidence>
<keyword evidence="7 10" id="KW-0732">Signal</keyword>
<comment type="similarity">
    <text evidence="4">Belongs to the GMC oxidoreductase family.</text>
</comment>
<dbReference type="PROSITE" id="PS00624">
    <property type="entry name" value="GMC_OXRED_2"/>
    <property type="match status" value="1"/>
</dbReference>
<feature type="domain" description="Glucose-methanol-choline oxidoreductase N-terminal" evidence="11">
    <location>
        <begin position="460"/>
        <end position="474"/>
    </location>
</feature>
<dbReference type="Gene3D" id="3.30.560.10">
    <property type="entry name" value="Glucose Oxidase, domain 3"/>
    <property type="match status" value="1"/>
</dbReference>
<dbReference type="Gene3D" id="3.50.50.60">
    <property type="entry name" value="FAD/NAD(P)-binding domain"/>
    <property type="match status" value="2"/>
</dbReference>
<evidence type="ECO:0000256" key="9">
    <source>
        <dbReference type="ARBA" id="ARBA00023288"/>
    </source>
</evidence>
<feature type="signal peptide" evidence="10">
    <location>
        <begin position="1"/>
        <end position="17"/>
    </location>
</feature>
<name>A0AAN7YG53_9PEZI</name>
<gene>
    <name evidence="12" type="ORF">LTR62_004407</name>
</gene>
<dbReference type="Pfam" id="PF00732">
    <property type="entry name" value="GMC_oxred_N"/>
    <property type="match status" value="1"/>
</dbReference>
<evidence type="ECO:0000259" key="11">
    <source>
        <dbReference type="PROSITE" id="PS00624"/>
    </source>
</evidence>
<dbReference type="InterPro" id="IPR008427">
    <property type="entry name" value="Extracellular_membr_CFEM_dom"/>
</dbReference>
<dbReference type="GO" id="GO:0098552">
    <property type="term" value="C:side of membrane"/>
    <property type="evidence" value="ECO:0007669"/>
    <property type="project" value="UniProtKB-KW"/>
</dbReference>
<evidence type="ECO:0000256" key="5">
    <source>
        <dbReference type="ARBA" id="ARBA00022525"/>
    </source>
</evidence>
<dbReference type="AlphaFoldDB" id="A0AAN7YG53"/>
<keyword evidence="9" id="KW-0449">Lipoprotein</keyword>
<dbReference type="InterPro" id="IPR012132">
    <property type="entry name" value="GMC_OxRdtase"/>
</dbReference>
<protein>
    <recommendedName>
        <fullName evidence="11">Glucose-methanol-choline oxidoreductase N-terminal domain-containing protein</fullName>
    </recommendedName>
</protein>
<comment type="similarity">
    <text evidence="3">Belongs to the RBT5 family.</text>
</comment>
<dbReference type="Pfam" id="PF05199">
    <property type="entry name" value="GMC_oxred_C"/>
    <property type="match status" value="1"/>
</dbReference>
<dbReference type="GO" id="GO:0005576">
    <property type="term" value="C:extracellular region"/>
    <property type="evidence" value="ECO:0007669"/>
    <property type="project" value="UniProtKB-SubCell"/>
</dbReference>